<dbReference type="SMART" id="SM01417">
    <property type="entry name" value="Solute_trans_a"/>
    <property type="match status" value="1"/>
</dbReference>
<gene>
    <name evidence="6" type="ORF">EUX98_g3318</name>
</gene>
<evidence type="ECO:0000256" key="1">
    <source>
        <dbReference type="ARBA" id="ARBA00004141"/>
    </source>
</evidence>
<dbReference type="OrthoDB" id="5348404at2759"/>
<dbReference type="PANTHER" id="PTHR23423">
    <property type="entry name" value="ORGANIC SOLUTE TRANSPORTER-RELATED"/>
    <property type="match status" value="1"/>
</dbReference>
<name>A0A4S4MYY1_9APHY</name>
<keyword evidence="7" id="KW-1185">Reference proteome</keyword>
<evidence type="ECO:0000313" key="6">
    <source>
        <dbReference type="EMBL" id="THH30857.1"/>
    </source>
</evidence>
<dbReference type="Pfam" id="PF03619">
    <property type="entry name" value="Solute_trans_a"/>
    <property type="match status" value="1"/>
</dbReference>
<evidence type="ECO:0000256" key="5">
    <source>
        <dbReference type="SAM" id="Phobius"/>
    </source>
</evidence>
<feature type="transmembrane region" description="Helical" evidence="5">
    <location>
        <begin position="23"/>
        <end position="45"/>
    </location>
</feature>
<reference evidence="6 7" key="1">
    <citation type="submission" date="2019-02" db="EMBL/GenBank/DDBJ databases">
        <title>Genome sequencing of the rare red list fungi Antrodiella citrinella (Flaviporus citrinellus).</title>
        <authorList>
            <person name="Buettner E."/>
            <person name="Kellner H."/>
        </authorList>
    </citation>
    <scope>NUCLEOTIDE SEQUENCE [LARGE SCALE GENOMIC DNA]</scope>
    <source>
        <strain evidence="6 7">DSM 108506</strain>
    </source>
</reference>
<dbReference type="GO" id="GO:0016020">
    <property type="term" value="C:membrane"/>
    <property type="evidence" value="ECO:0007669"/>
    <property type="project" value="UniProtKB-SubCell"/>
</dbReference>
<evidence type="ECO:0000256" key="2">
    <source>
        <dbReference type="ARBA" id="ARBA00022692"/>
    </source>
</evidence>
<evidence type="ECO:0000313" key="7">
    <source>
        <dbReference type="Proteomes" id="UP000308730"/>
    </source>
</evidence>
<comment type="caution">
    <text evidence="6">The sequence shown here is derived from an EMBL/GenBank/DDBJ whole genome shotgun (WGS) entry which is preliminary data.</text>
</comment>
<dbReference type="EMBL" id="SGPM01000065">
    <property type="protein sequence ID" value="THH30857.1"/>
    <property type="molecule type" value="Genomic_DNA"/>
</dbReference>
<evidence type="ECO:0000256" key="3">
    <source>
        <dbReference type="ARBA" id="ARBA00022989"/>
    </source>
</evidence>
<organism evidence="6 7">
    <name type="scientific">Antrodiella citrinella</name>
    <dbReference type="NCBI Taxonomy" id="2447956"/>
    <lineage>
        <taxon>Eukaryota</taxon>
        <taxon>Fungi</taxon>
        <taxon>Dikarya</taxon>
        <taxon>Basidiomycota</taxon>
        <taxon>Agaricomycotina</taxon>
        <taxon>Agaricomycetes</taxon>
        <taxon>Polyporales</taxon>
        <taxon>Steccherinaceae</taxon>
        <taxon>Antrodiella</taxon>
    </lineage>
</organism>
<evidence type="ECO:0000256" key="4">
    <source>
        <dbReference type="ARBA" id="ARBA00023136"/>
    </source>
</evidence>
<keyword evidence="2 5" id="KW-0812">Transmembrane</keyword>
<keyword evidence="4 5" id="KW-0472">Membrane</keyword>
<sequence>MITSFWLINKHLQWYTHKKEQRYIVRILFMVPIYSVVSFASYLFWNHSTPLLLLRDCYESTVLTSFFYLLLTYLSPDVEEQKAIFRKNGLSRENDREARRKGVKVQKWIFPLSFIKSKPADGLYFLQMMKWGVLQYCVVRPV</sequence>
<accession>A0A4S4MYY1</accession>
<dbReference type="AlphaFoldDB" id="A0A4S4MYY1"/>
<proteinExistence type="predicted"/>
<protein>
    <submittedName>
        <fullName evidence="6">Uncharacterized protein</fullName>
    </submittedName>
</protein>
<keyword evidence="3 5" id="KW-1133">Transmembrane helix</keyword>
<comment type="subcellular location">
    <subcellularLocation>
        <location evidence="1">Membrane</location>
        <topology evidence="1">Multi-pass membrane protein</topology>
    </subcellularLocation>
</comment>
<dbReference type="InterPro" id="IPR005178">
    <property type="entry name" value="Ostalpha/TMEM184C"/>
</dbReference>
<dbReference type="Proteomes" id="UP000308730">
    <property type="component" value="Unassembled WGS sequence"/>
</dbReference>